<evidence type="ECO:0000256" key="1">
    <source>
        <dbReference type="ARBA" id="ARBA00022737"/>
    </source>
</evidence>
<dbReference type="OrthoDB" id="21416at2759"/>
<dbReference type="Pfam" id="PF12796">
    <property type="entry name" value="Ank_2"/>
    <property type="match status" value="2"/>
</dbReference>
<evidence type="ECO:0000313" key="5">
    <source>
        <dbReference type="EMBL" id="CAI4215620.1"/>
    </source>
</evidence>
<dbReference type="SUPFAM" id="SSF48403">
    <property type="entry name" value="Ankyrin repeat"/>
    <property type="match status" value="3"/>
</dbReference>
<evidence type="ECO:0000256" key="2">
    <source>
        <dbReference type="ARBA" id="ARBA00023043"/>
    </source>
</evidence>
<dbReference type="InterPro" id="IPR036770">
    <property type="entry name" value="Ankyrin_rpt-contain_sf"/>
</dbReference>
<keyword evidence="6" id="KW-1185">Reference proteome</keyword>
<evidence type="ECO:0008006" key="7">
    <source>
        <dbReference type="Google" id="ProtNLM"/>
    </source>
</evidence>
<comment type="caution">
    <text evidence="5">The sequence shown here is derived from an EMBL/GenBank/DDBJ whole genome shotgun (WGS) entry which is preliminary data.</text>
</comment>
<reference evidence="5" key="1">
    <citation type="submission" date="2022-11" db="EMBL/GenBank/DDBJ databases">
        <authorList>
            <person name="Scott C."/>
            <person name="Bruce N."/>
        </authorList>
    </citation>
    <scope>NUCLEOTIDE SEQUENCE</scope>
</reference>
<name>A0A9P1MAC0_9PEZI</name>
<feature type="region of interest" description="Disordered" evidence="4">
    <location>
        <begin position="268"/>
        <end position="291"/>
    </location>
</feature>
<dbReference type="PANTHER" id="PTHR24189">
    <property type="entry name" value="MYOTROPHIN"/>
    <property type="match status" value="1"/>
</dbReference>
<feature type="repeat" description="ANK" evidence="3">
    <location>
        <begin position="54"/>
        <end position="86"/>
    </location>
</feature>
<sequence>MDCVALLVEIGGADVNARDNKGRTRLFSAVNWNDEEMFCKLLGYGISCNAQDTKGNTALHQPLSHMSMAVITHLLQAGADPNLQNHVGLTPLMISAQTTTHVERLLAAGADIEAVDKSGASVLFRLFHGYFDKDASTFSEIRLLLDRGASPTRRDYKGRTILHNAVKGYKPRIPVHTATWQPSTDGGVTKRRSRKPGLTNIDTRDKYGATPLHLAAVYSPQLTLKLLRAGADPTVATFEGLTPLHLAARSRQSNIVGMLLDDLRRRQNACKGPDGAQEPLHDGTAAEKPREPVPGVDAIAVSDEKIITPLYYACRSGRPETVSLLLEAGADISLTNVFEAYSEDVHATAVRIDDTMRPARRENAQPGVLRPHETARLDEILDMLLARGAAFHGYTVARVDPPIWPSYLYSIQDSEYMVRSMSVAWRKWEEENGVANDVSSTARSVHERATPLLDQAWMQSLKEHESAITRDSENRDLFHRFMVQRQYHLVEAMARVGSSFLPTAAGPWSKCNFSSLVSGGFTSLVDKVGTLELERKLPEGLWHAYGDETKPGLWRFRRDFRPETPSTHHSLPESPGSHNSNLGEEDLGVDDLGQTHARREFWPHRPYLIAAVSRELPNMGVVRLLVEKFGVHIDETHSEYSFKPPGWRYEEEIHFALRTAASGANWWQVHQALPYLIQAGADVNLMPLRGDSPLCWAIADRMRVPRPFALAASRMLIAAGADVNAHNYGGFSCLATASISNNGELVEFFLAQGAVVTGDAVEGALRNRNPHILEPLLSAGPFDFASGLRPRFGQAYKAFPCFRDSEVDWRCKDMEEGHYPVIYLAPDEYPLLHHMLYERLAADALLEMADLKVNERDPEGRTMLHAACYSDRGLGRLLRINKESAAGDVQEDDNGLNILHHTVQKDQYYWGYHSDDSSEMKRDKFAQTINIILERQPDLANDADNRGFTPLLLAAELPVLDERVRAIRILLSHGADPQRTANSGDTILHLLASKHEFSEPSLGCLFQELVNTWGVDVNARNACGWTPLSVYCSQPGAPGANDPSRVKRKEEEALRLMVELGADLSVRDNSGRGLLHLAARGGPFRFKKLMDLGLDPSLEDDAQQTPIDRAAACGQTAILELFERKD</sequence>
<dbReference type="PROSITE" id="PS50088">
    <property type="entry name" value="ANK_REPEAT"/>
    <property type="match status" value="4"/>
</dbReference>
<feature type="repeat" description="ANK" evidence="3">
    <location>
        <begin position="239"/>
        <end position="261"/>
    </location>
</feature>
<evidence type="ECO:0000313" key="6">
    <source>
        <dbReference type="Proteomes" id="UP000838763"/>
    </source>
</evidence>
<keyword evidence="2 3" id="KW-0040">ANK repeat</keyword>
<dbReference type="InterPro" id="IPR002110">
    <property type="entry name" value="Ankyrin_rpt"/>
</dbReference>
<dbReference type="EMBL" id="CALLCH030000012">
    <property type="protein sequence ID" value="CAI4215620.1"/>
    <property type="molecule type" value="Genomic_DNA"/>
</dbReference>
<protein>
    <recommendedName>
        <fullName evidence="7">Ankyrin</fullName>
    </recommendedName>
</protein>
<feature type="compositionally biased region" description="Basic and acidic residues" evidence="4">
    <location>
        <begin position="279"/>
        <end position="291"/>
    </location>
</feature>
<dbReference type="Proteomes" id="UP000838763">
    <property type="component" value="Unassembled WGS sequence"/>
</dbReference>
<gene>
    <name evidence="5" type="ORF">PPNO1_LOCUS5328</name>
</gene>
<proteinExistence type="predicted"/>
<dbReference type="PROSITE" id="PS50297">
    <property type="entry name" value="ANK_REP_REGION"/>
    <property type="match status" value="3"/>
</dbReference>
<dbReference type="SMART" id="SM00248">
    <property type="entry name" value="ANK"/>
    <property type="match status" value="13"/>
</dbReference>
<keyword evidence="1" id="KW-0677">Repeat</keyword>
<dbReference type="PANTHER" id="PTHR24189:SF50">
    <property type="entry name" value="ANKYRIN REPEAT AND SOCS BOX PROTEIN 2"/>
    <property type="match status" value="1"/>
</dbReference>
<dbReference type="Pfam" id="PF00023">
    <property type="entry name" value="Ank"/>
    <property type="match status" value="1"/>
</dbReference>
<feature type="region of interest" description="Disordered" evidence="4">
    <location>
        <begin position="564"/>
        <end position="588"/>
    </location>
</feature>
<feature type="region of interest" description="Disordered" evidence="4">
    <location>
        <begin position="182"/>
        <end position="204"/>
    </location>
</feature>
<organism evidence="5 6">
    <name type="scientific">Parascedosporium putredinis</name>
    <dbReference type="NCBI Taxonomy" id="1442378"/>
    <lineage>
        <taxon>Eukaryota</taxon>
        <taxon>Fungi</taxon>
        <taxon>Dikarya</taxon>
        <taxon>Ascomycota</taxon>
        <taxon>Pezizomycotina</taxon>
        <taxon>Sordariomycetes</taxon>
        <taxon>Hypocreomycetidae</taxon>
        <taxon>Microascales</taxon>
        <taxon>Microascaceae</taxon>
        <taxon>Parascedosporium</taxon>
    </lineage>
</organism>
<dbReference type="Gene3D" id="1.25.40.20">
    <property type="entry name" value="Ankyrin repeat-containing domain"/>
    <property type="match status" value="4"/>
</dbReference>
<dbReference type="InterPro" id="IPR050745">
    <property type="entry name" value="Multifunctional_regulatory"/>
</dbReference>
<dbReference type="PRINTS" id="PR01415">
    <property type="entry name" value="ANKYRIN"/>
</dbReference>
<evidence type="ECO:0000256" key="4">
    <source>
        <dbReference type="SAM" id="MobiDB-lite"/>
    </source>
</evidence>
<feature type="repeat" description="ANK" evidence="3">
    <location>
        <begin position="305"/>
        <end position="337"/>
    </location>
</feature>
<feature type="repeat" description="ANK" evidence="3">
    <location>
        <begin position="946"/>
        <end position="982"/>
    </location>
</feature>
<evidence type="ECO:0000256" key="3">
    <source>
        <dbReference type="PROSITE-ProRule" id="PRU00023"/>
    </source>
</evidence>
<dbReference type="AlphaFoldDB" id="A0A9P1MAC0"/>
<accession>A0A9P1MAC0</accession>